<evidence type="ECO:0000259" key="4">
    <source>
        <dbReference type="Pfam" id="PF20720"/>
    </source>
</evidence>
<evidence type="ECO:0000313" key="6">
    <source>
        <dbReference type="Proteomes" id="UP000507470"/>
    </source>
</evidence>
<dbReference type="PANTHER" id="PTHR24126">
    <property type="entry name" value="ANKYRIN REPEAT, PH AND SEC7 DOMAIN CONTAINING PROTEIN SECG-RELATED"/>
    <property type="match status" value="1"/>
</dbReference>
<feature type="repeat" description="ANK" evidence="3">
    <location>
        <begin position="857"/>
        <end position="889"/>
    </location>
</feature>
<sequence>MLDIKRSNIEIRELKESFESLNLSHTEMKKSHADVTKELQKIKAYQKDSTMESQINKILEDWKNIASMFIITRPAKHLPKSIKENSCVTIIASSGVGKTATLRHVALQMSNEEYDVIIVSDPGHIIKFYNPNKKTLFVIDDLCGNFSVFQSDIKSWDPLIERIKEILINKQTKIIAACRLQVFQDEKFGILSVFKSCACNMLSEEIRLTKTEKKSIAELYMKSKASEIADYYDLYDCFPLLCKMFHDNPNFNVANLFQKPFSVYESEIDKLFQMGLHTKYCALALCVMFNNELKEEMLTKDVDTKTKMIIKKTCQACKLDKGTSRLVIRDELDSLTHTFIRKVQEKFIGQLQFKNYYKAFHDKIFDFLAYYFGQKIIECFVKNADCCLIKEKFLLEKKDVMDPFITVVPQIYHQMYIQRMIDDWSIGKLHEIFRNINMKIPQFRKKFLFHLTKLDTTLQRQLAHTYENKCQQTTDYWFFGYDKYDTVLLHCCLIGDIHLIQWCLNHDVDVNKCAFDNQSPVMIASEHCRTEIVRMLLDRGVDCNIFDIMRKSALMKASEHGHTEIVKMLLDEGADFECDHTERFPVMFACEGGHTEIVRILLHRGAVCNKVDFHGRSPVMMACEGGHTEIVQMLIHRGADLEKYDIEGRSPVIKACACGQKEIVKMLIDRDANINNGDDDGKSPLYMACKNGFTNIVKMLIDGGANVNSYDNNGKSPLQMACKHGFTEIVRMLLDRGLYYNTSDNEGCTPLLKACERGHTEIVKMLLDGGVYYNKSDNEELTPFMSSCIHGHSKIVQILIDSGADFEIYDKLYQSPVMKACEHGQADIVKILLNRGLDYNECNNHDKGEDYNKFDIWGKSPVMFACKHGHTEIVKILLDKSVDYNKSDKRNQSPIIVACLYCYSNIVKMLLKGTDYNKCDNHNKSPIMKACKYGHTDIVKMLLEIGVDCDNHDILRQSSLMKACKHGHTDIVGMLLDSLVLIITQK</sequence>
<evidence type="ECO:0000256" key="1">
    <source>
        <dbReference type="ARBA" id="ARBA00022737"/>
    </source>
</evidence>
<reference evidence="5 6" key="1">
    <citation type="submission" date="2020-06" db="EMBL/GenBank/DDBJ databases">
        <authorList>
            <person name="Li R."/>
            <person name="Bekaert M."/>
        </authorList>
    </citation>
    <scope>NUCLEOTIDE SEQUENCE [LARGE SCALE GENOMIC DNA]</scope>
    <source>
        <strain evidence="6">wild</strain>
    </source>
</reference>
<organism evidence="5 6">
    <name type="scientific">Mytilus coruscus</name>
    <name type="common">Sea mussel</name>
    <dbReference type="NCBI Taxonomy" id="42192"/>
    <lineage>
        <taxon>Eukaryota</taxon>
        <taxon>Metazoa</taxon>
        <taxon>Spiralia</taxon>
        <taxon>Lophotrochozoa</taxon>
        <taxon>Mollusca</taxon>
        <taxon>Bivalvia</taxon>
        <taxon>Autobranchia</taxon>
        <taxon>Pteriomorphia</taxon>
        <taxon>Mytilida</taxon>
        <taxon>Mytiloidea</taxon>
        <taxon>Mytilidae</taxon>
        <taxon>Mytilinae</taxon>
        <taxon>Mytilus</taxon>
    </lineage>
</organism>
<dbReference type="Pfam" id="PF13637">
    <property type="entry name" value="Ank_4"/>
    <property type="match status" value="1"/>
</dbReference>
<feature type="domain" description="Novel STAND NTPase 3" evidence="4">
    <location>
        <begin position="70"/>
        <end position="222"/>
    </location>
</feature>
<dbReference type="Gene3D" id="1.25.40.20">
    <property type="entry name" value="Ankyrin repeat-containing domain"/>
    <property type="match status" value="3"/>
</dbReference>
<feature type="repeat" description="ANK" evidence="3">
    <location>
        <begin position="581"/>
        <end position="613"/>
    </location>
</feature>
<feature type="repeat" description="ANK" evidence="3">
    <location>
        <begin position="812"/>
        <end position="844"/>
    </location>
</feature>
<keyword evidence="2 3" id="KW-0040">ANK repeat</keyword>
<dbReference type="SUPFAM" id="SSF48403">
    <property type="entry name" value="Ankyrin repeat"/>
    <property type="match status" value="2"/>
</dbReference>
<evidence type="ECO:0000256" key="2">
    <source>
        <dbReference type="ARBA" id="ARBA00023043"/>
    </source>
</evidence>
<dbReference type="OrthoDB" id="7464126at2759"/>
<dbReference type="PANTHER" id="PTHR24126:SF14">
    <property type="entry name" value="ANK_REP_REGION DOMAIN-CONTAINING PROTEIN"/>
    <property type="match status" value="1"/>
</dbReference>
<accession>A0A6J8A6C4</accession>
<feature type="repeat" description="ANK" evidence="3">
    <location>
        <begin position="746"/>
        <end position="778"/>
    </location>
</feature>
<dbReference type="PROSITE" id="PS50088">
    <property type="entry name" value="ANK_REPEAT"/>
    <property type="match status" value="12"/>
</dbReference>
<feature type="repeat" description="ANK" evidence="3">
    <location>
        <begin position="779"/>
        <end position="811"/>
    </location>
</feature>
<proteinExistence type="predicted"/>
<keyword evidence="6" id="KW-1185">Reference proteome</keyword>
<feature type="repeat" description="ANK" evidence="3">
    <location>
        <begin position="549"/>
        <end position="581"/>
    </location>
</feature>
<gene>
    <name evidence="5" type="ORF">MCOR_4043</name>
</gene>
<dbReference type="Proteomes" id="UP000507470">
    <property type="component" value="Unassembled WGS sequence"/>
</dbReference>
<dbReference type="Pfam" id="PF00023">
    <property type="entry name" value="Ank"/>
    <property type="match status" value="1"/>
</dbReference>
<dbReference type="InterPro" id="IPR036770">
    <property type="entry name" value="Ankyrin_rpt-contain_sf"/>
</dbReference>
<feature type="repeat" description="ANK" evidence="3">
    <location>
        <begin position="680"/>
        <end position="712"/>
    </location>
</feature>
<protein>
    <recommendedName>
        <fullName evidence="4">Novel STAND NTPase 3 domain-containing protein</fullName>
    </recommendedName>
</protein>
<dbReference type="Pfam" id="PF12796">
    <property type="entry name" value="Ank_2"/>
    <property type="match status" value="5"/>
</dbReference>
<dbReference type="AlphaFoldDB" id="A0A6J8A6C4"/>
<feature type="repeat" description="ANK" evidence="3">
    <location>
        <begin position="713"/>
        <end position="745"/>
    </location>
</feature>
<feature type="repeat" description="ANK" evidence="3">
    <location>
        <begin position="647"/>
        <end position="679"/>
    </location>
</feature>
<dbReference type="InterPro" id="IPR027417">
    <property type="entry name" value="P-loop_NTPase"/>
</dbReference>
<dbReference type="PROSITE" id="PS50297">
    <property type="entry name" value="ANK_REP_REGION"/>
    <property type="match status" value="10"/>
</dbReference>
<dbReference type="InterPro" id="IPR049050">
    <property type="entry name" value="nSTAND3"/>
</dbReference>
<dbReference type="SMART" id="SM00248">
    <property type="entry name" value="ANK"/>
    <property type="match status" value="15"/>
</dbReference>
<evidence type="ECO:0000256" key="3">
    <source>
        <dbReference type="PROSITE-ProRule" id="PRU00023"/>
    </source>
</evidence>
<name>A0A6J8A6C4_MYTCO</name>
<feature type="repeat" description="ANK" evidence="3">
    <location>
        <begin position="516"/>
        <end position="548"/>
    </location>
</feature>
<dbReference type="EMBL" id="CACVKT020000734">
    <property type="protein sequence ID" value="CAC5362212.1"/>
    <property type="molecule type" value="Genomic_DNA"/>
</dbReference>
<evidence type="ECO:0000313" key="5">
    <source>
        <dbReference type="EMBL" id="CAC5362212.1"/>
    </source>
</evidence>
<feature type="repeat" description="ANK" evidence="3">
    <location>
        <begin position="922"/>
        <end position="954"/>
    </location>
</feature>
<dbReference type="Pfam" id="PF20720">
    <property type="entry name" value="nSTAND3"/>
    <property type="match status" value="1"/>
</dbReference>
<feature type="repeat" description="ANK" evidence="3">
    <location>
        <begin position="614"/>
        <end position="646"/>
    </location>
</feature>
<dbReference type="SUPFAM" id="SSF52540">
    <property type="entry name" value="P-loop containing nucleoside triphosphate hydrolases"/>
    <property type="match status" value="1"/>
</dbReference>
<keyword evidence="1" id="KW-0677">Repeat</keyword>
<dbReference type="InterPro" id="IPR002110">
    <property type="entry name" value="Ankyrin_rpt"/>
</dbReference>